<dbReference type="STRING" id="71784.A0A1Y2ATX2"/>
<evidence type="ECO:0000256" key="4">
    <source>
        <dbReference type="ARBA" id="ARBA00022967"/>
    </source>
</evidence>
<proteinExistence type="predicted"/>
<dbReference type="EMBL" id="MCFC01000052">
    <property type="protein sequence ID" value="ORY25914.1"/>
    <property type="molecule type" value="Genomic_DNA"/>
</dbReference>
<feature type="region of interest" description="Disordered" evidence="6">
    <location>
        <begin position="625"/>
        <end position="675"/>
    </location>
</feature>
<dbReference type="PANTHER" id="PTHR43520">
    <property type="entry name" value="ATP7, ISOFORM B"/>
    <property type="match status" value="1"/>
</dbReference>
<dbReference type="PROSITE" id="PS01047">
    <property type="entry name" value="HMA_1"/>
    <property type="match status" value="2"/>
</dbReference>
<feature type="transmembrane region" description="Helical" evidence="7">
    <location>
        <begin position="510"/>
        <end position="528"/>
    </location>
</feature>
<dbReference type="SUPFAM" id="SSF55008">
    <property type="entry name" value="HMA, heavy metal-associated domain"/>
    <property type="match status" value="4"/>
</dbReference>
<comment type="caution">
    <text evidence="9">The sequence shown here is derived from an EMBL/GenBank/DDBJ whole genome shotgun (WGS) entry which is preliminary data.</text>
</comment>
<dbReference type="CDD" id="cd00371">
    <property type="entry name" value="HMA"/>
    <property type="match status" value="3"/>
</dbReference>
<dbReference type="AlphaFoldDB" id="A0A1Y2ATX2"/>
<dbReference type="Gene3D" id="2.70.150.10">
    <property type="entry name" value="Calcium-transporting ATPase, cytoplasmic transduction domain A"/>
    <property type="match status" value="1"/>
</dbReference>
<feature type="transmembrane region" description="Helical" evidence="7">
    <location>
        <begin position="450"/>
        <end position="471"/>
    </location>
</feature>
<dbReference type="PROSITE" id="PS50846">
    <property type="entry name" value="HMA_2"/>
    <property type="match status" value="2"/>
</dbReference>
<dbReference type="InterPro" id="IPR006122">
    <property type="entry name" value="HMA_Cu_ion-bd"/>
</dbReference>
<evidence type="ECO:0000256" key="7">
    <source>
        <dbReference type="SAM" id="Phobius"/>
    </source>
</evidence>
<protein>
    <submittedName>
        <fullName evidence="9">E1-E2 ATPase-domain-containing protein</fullName>
    </submittedName>
</protein>
<dbReference type="NCBIfam" id="TIGR00003">
    <property type="entry name" value="copper ion binding protein"/>
    <property type="match status" value="1"/>
</dbReference>
<keyword evidence="4" id="KW-1278">Translocase</keyword>
<dbReference type="Pfam" id="PF00403">
    <property type="entry name" value="HMA"/>
    <property type="match status" value="3"/>
</dbReference>
<evidence type="ECO:0000313" key="10">
    <source>
        <dbReference type="Proteomes" id="UP000193986"/>
    </source>
</evidence>
<dbReference type="GO" id="GO:0005507">
    <property type="term" value="F:copper ion binding"/>
    <property type="evidence" value="ECO:0007669"/>
    <property type="project" value="InterPro"/>
</dbReference>
<dbReference type="InParanoid" id="A0A1Y2ATX2"/>
<dbReference type="OrthoDB" id="432719at2759"/>
<keyword evidence="3" id="KW-0460">Magnesium</keyword>
<accession>A0A1Y2ATX2</accession>
<feature type="transmembrane region" description="Helical" evidence="7">
    <location>
        <begin position="483"/>
        <end position="504"/>
    </location>
</feature>
<evidence type="ECO:0000313" key="9">
    <source>
        <dbReference type="EMBL" id="ORY25914.1"/>
    </source>
</evidence>
<dbReference type="PANTHER" id="PTHR43520:SF32">
    <property type="entry name" value="COPPER RESISTANCE P-TYPE ATPASE (EUROFUNG)"/>
    <property type="match status" value="1"/>
</dbReference>
<feature type="transmembrane region" description="Helical" evidence="7">
    <location>
        <begin position="579"/>
        <end position="596"/>
    </location>
</feature>
<keyword evidence="5" id="KW-0186">Copper</keyword>
<keyword evidence="2" id="KW-0479">Metal-binding</keyword>
<gene>
    <name evidence="9" type="ORF">BCR39DRAFT_506861</name>
</gene>
<dbReference type="GO" id="GO:0055070">
    <property type="term" value="P:copper ion homeostasis"/>
    <property type="evidence" value="ECO:0007669"/>
    <property type="project" value="TreeGrafter"/>
</dbReference>
<dbReference type="SUPFAM" id="SSF81653">
    <property type="entry name" value="Calcium ATPase, transduction domain A"/>
    <property type="match status" value="1"/>
</dbReference>
<dbReference type="GO" id="GO:0043682">
    <property type="term" value="F:P-type divalent copper transporter activity"/>
    <property type="evidence" value="ECO:0007669"/>
    <property type="project" value="TreeGrafter"/>
</dbReference>
<organism evidence="9 10">
    <name type="scientific">Naematelia encephala</name>
    <dbReference type="NCBI Taxonomy" id="71784"/>
    <lineage>
        <taxon>Eukaryota</taxon>
        <taxon>Fungi</taxon>
        <taxon>Dikarya</taxon>
        <taxon>Basidiomycota</taxon>
        <taxon>Agaricomycotina</taxon>
        <taxon>Tremellomycetes</taxon>
        <taxon>Tremellales</taxon>
        <taxon>Naemateliaceae</taxon>
        <taxon>Naematelia</taxon>
    </lineage>
</organism>
<evidence type="ECO:0000256" key="3">
    <source>
        <dbReference type="ARBA" id="ARBA00022842"/>
    </source>
</evidence>
<dbReference type="Gene3D" id="3.30.70.100">
    <property type="match status" value="4"/>
</dbReference>
<dbReference type="InterPro" id="IPR008250">
    <property type="entry name" value="ATPase_P-typ_transduc_dom_A_sf"/>
</dbReference>
<evidence type="ECO:0000256" key="2">
    <source>
        <dbReference type="ARBA" id="ARBA00022723"/>
    </source>
</evidence>
<keyword evidence="7" id="KW-0812">Transmembrane</keyword>
<feature type="transmembrane region" description="Helical" evidence="7">
    <location>
        <begin position="540"/>
        <end position="567"/>
    </location>
</feature>
<comment type="subcellular location">
    <subcellularLocation>
        <location evidence="1">Endomembrane system</location>
        <topology evidence="1">Multi-pass membrane protein</topology>
    </subcellularLocation>
</comment>
<feature type="compositionally biased region" description="Basic and acidic residues" evidence="6">
    <location>
        <begin position="98"/>
        <end position="108"/>
    </location>
</feature>
<sequence length="826" mass="90523">MPNLMDLPTHLPSVTLLVSNMHCPSCVESITALLDPISSIKDLSVNLLLRTVTFRVDTSISGSKSPKSAEGIQQDVKRVLTTQGGFQVVSAQPDEPASEPHESRRETEGWMYAFDFARRRKERKQRRQAEQRRQKHFERCDACRLGLEHPDYPPLSLKTTTMTEGKDVAVSPAMTQVKRVAESPEQGAIIRTTLSISGMSCASCTTSIHDLLSTNPDILEININLLSSSGIVKHKSTVSAALIKELIEDGGFEAEVTSSEPERGAETAQADRLLRSVFSIQGMTCASCSSSVDTAIRPLPGIKEVAIDVLSNRGTVIHYPSISAEAIKEAIEDTGFDAELVETRQMGTSSNDTKVDPENDTRKITVRVEGIFCNNCVRSLNAHLASLPLQNYTDFTSSNHTTTVTYKPHDPLDIRQILQGLSGVAPEFSAELVKAQSLSDRSRGIQQREFRILAVHLIVAFIFAIPTFIMMRMMKPIWGAANLGTIVLWPLVTVVQFGVGRLFYERTFHSLYPLFRLLLPRALLPLSLRRTPKRPFTWRAFFTFGSMDLLVVLSTTTSYFASIAMLILDVRSDPTSDSVGTYFDSCVFLIMFILLGRTLESYAKSKTTDSVSLLGQLRPETALLVEPDKGQGKQIANGSELEKTGMSRTDSETDRTETDSETDHTDSQRGPSSRAIPVEHLEIGDLILIPPGSLPPTDGIVVSGKTTFDESSLTGESRPVIKSPNDEIFTGTTNLTSAITVRVTRLGGSTMLEKIISAVSDASSRKAPLEKMAERLTGVFVPMIVYLALIVLAIWLSIALTGHLHTGSDRPGGRVFSALEFAIATL</sequence>
<feature type="transmembrane region" description="Helical" evidence="7">
    <location>
        <begin position="776"/>
        <end position="798"/>
    </location>
</feature>
<dbReference type="FunFam" id="3.30.70.100:FF:000001">
    <property type="entry name" value="ATPase copper transporting beta"/>
    <property type="match status" value="2"/>
</dbReference>
<feature type="compositionally biased region" description="Basic and acidic residues" evidence="6">
    <location>
        <begin position="640"/>
        <end position="667"/>
    </location>
</feature>
<feature type="region of interest" description="Disordered" evidence="6">
    <location>
        <begin position="90"/>
        <end position="109"/>
    </location>
</feature>
<dbReference type="Pfam" id="PF00122">
    <property type="entry name" value="E1-E2_ATPase"/>
    <property type="match status" value="1"/>
</dbReference>
<feature type="non-terminal residue" evidence="9">
    <location>
        <position position="826"/>
    </location>
</feature>
<keyword evidence="7" id="KW-1133">Transmembrane helix</keyword>
<dbReference type="GO" id="GO:0016020">
    <property type="term" value="C:membrane"/>
    <property type="evidence" value="ECO:0007669"/>
    <property type="project" value="TreeGrafter"/>
</dbReference>
<keyword evidence="10" id="KW-1185">Reference proteome</keyword>
<evidence type="ECO:0000259" key="8">
    <source>
        <dbReference type="PROSITE" id="PS50846"/>
    </source>
</evidence>
<evidence type="ECO:0000256" key="5">
    <source>
        <dbReference type="ARBA" id="ARBA00023008"/>
    </source>
</evidence>
<feature type="domain" description="HMA" evidence="8">
    <location>
        <begin position="190"/>
        <end position="255"/>
    </location>
</feature>
<dbReference type="InterPro" id="IPR017969">
    <property type="entry name" value="Heavy-metal-associated_CS"/>
</dbReference>
<evidence type="ECO:0000256" key="1">
    <source>
        <dbReference type="ARBA" id="ARBA00004127"/>
    </source>
</evidence>
<feature type="domain" description="HMA" evidence="8">
    <location>
        <begin position="274"/>
        <end position="339"/>
    </location>
</feature>
<name>A0A1Y2ATX2_9TREE</name>
<dbReference type="Proteomes" id="UP000193986">
    <property type="component" value="Unassembled WGS sequence"/>
</dbReference>
<reference evidence="9 10" key="1">
    <citation type="submission" date="2016-07" db="EMBL/GenBank/DDBJ databases">
        <title>Pervasive Adenine N6-methylation of Active Genes in Fungi.</title>
        <authorList>
            <consortium name="DOE Joint Genome Institute"/>
            <person name="Mondo S.J."/>
            <person name="Dannebaum R.O."/>
            <person name="Kuo R.C."/>
            <person name="Labutti K."/>
            <person name="Haridas S."/>
            <person name="Kuo A."/>
            <person name="Salamov A."/>
            <person name="Ahrendt S.R."/>
            <person name="Lipzen A."/>
            <person name="Sullivan W."/>
            <person name="Andreopoulos W.B."/>
            <person name="Clum A."/>
            <person name="Lindquist E."/>
            <person name="Daum C."/>
            <person name="Ramamoorthy G.K."/>
            <person name="Gryganskyi A."/>
            <person name="Culley D."/>
            <person name="Magnuson J.K."/>
            <person name="James T.Y."/>
            <person name="O'Malley M.A."/>
            <person name="Stajich J.E."/>
            <person name="Spatafora J.W."/>
            <person name="Visel A."/>
            <person name="Grigoriev I.V."/>
        </authorList>
    </citation>
    <scope>NUCLEOTIDE SEQUENCE [LARGE SCALE GENOMIC DNA]</scope>
    <source>
        <strain evidence="9 10">68-887.2</strain>
    </source>
</reference>
<dbReference type="InterPro" id="IPR059000">
    <property type="entry name" value="ATPase_P-type_domA"/>
</dbReference>
<dbReference type="InterPro" id="IPR006121">
    <property type="entry name" value="HMA_dom"/>
</dbReference>
<evidence type="ECO:0000256" key="6">
    <source>
        <dbReference type="SAM" id="MobiDB-lite"/>
    </source>
</evidence>
<dbReference type="InterPro" id="IPR036163">
    <property type="entry name" value="HMA_dom_sf"/>
</dbReference>
<keyword evidence="7" id="KW-0472">Membrane</keyword>